<comment type="similarity">
    <text evidence="2 8 9">Belongs to the ATPase epsilon chain family.</text>
</comment>
<sequence length="130" mass="13880">MATTMHVEVVSAERHVLSADAVELYARSVEGEIGILPGHQPALIELDIAPVRVKLEDGTWETIAVHHGLLYVGRDGLIVLADVAEPASSIDAARAETALRELEGRQAAGDDPVLRASIQRARTRLTVADG</sequence>
<comment type="caution">
    <text evidence="11">The sequence shown here is derived from an EMBL/GenBank/DDBJ whole genome shotgun (WGS) entry which is preliminary data.</text>
</comment>
<evidence type="ECO:0000259" key="10">
    <source>
        <dbReference type="Pfam" id="PF02823"/>
    </source>
</evidence>
<evidence type="ECO:0000256" key="7">
    <source>
        <dbReference type="ARBA" id="ARBA00023310"/>
    </source>
</evidence>
<keyword evidence="4 8" id="KW-0406">Ion transport</keyword>
<feature type="domain" description="ATP synthase F1 complex delta/epsilon subunit N-terminal" evidence="10">
    <location>
        <begin position="5"/>
        <end position="84"/>
    </location>
</feature>
<evidence type="ECO:0000256" key="3">
    <source>
        <dbReference type="ARBA" id="ARBA00022448"/>
    </source>
</evidence>
<dbReference type="GO" id="GO:0012505">
    <property type="term" value="C:endomembrane system"/>
    <property type="evidence" value="ECO:0007669"/>
    <property type="project" value="UniProtKB-SubCell"/>
</dbReference>
<keyword evidence="5 8" id="KW-0472">Membrane</keyword>
<evidence type="ECO:0000256" key="4">
    <source>
        <dbReference type="ARBA" id="ARBA00023065"/>
    </source>
</evidence>
<keyword evidence="3 8" id="KW-0813">Transport</keyword>
<evidence type="ECO:0000256" key="6">
    <source>
        <dbReference type="ARBA" id="ARBA00023196"/>
    </source>
</evidence>
<dbReference type="AlphaFoldDB" id="A0A8J3A8D1"/>
<dbReference type="Gene3D" id="2.60.15.10">
    <property type="entry name" value="F0F1 ATP synthase delta/epsilon subunit, N-terminal"/>
    <property type="match status" value="1"/>
</dbReference>
<evidence type="ECO:0000256" key="9">
    <source>
        <dbReference type="RuleBase" id="RU003656"/>
    </source>
</evidence>
<comment type="subunit">
    <text evidence="8 9">F-type ATPases have 2 components, CF(1) - the catalytic core - and CF(0) - the membrane proton channel. CF(1) has five subunits: alpha(3), beta(3), gamma(1), delta(1), epsilon(1). CF(0) has three main subunits: a, b and c.</text>
</comment>
<dbReference type="OrthoDB" id="9791445at2"/>
<dbReference type="RefSeq" id="WP_130650803.1">
    <property type="nucleotide sequence ID" value="NZ_BMHA01000002.1"/>
</dbReference>
<evidence type="ECO:0000256" key="2">
    <source>
        <dbReference type="ARBA" id="ARBA00005712"/>
    </source>
</evidence>
<evidence type="ECO:0000256" key="1">
    <source>
        <dbReference type="ARBA" id="ARBA00004184"/>
    </source>
</evidence>
<evidence type="ECO:0000256" key="5">
    <source>
        <dbReference type="ARBA" id="ARBA00023136"/>
    </source>
</evidence>
<keyword evidence="6 8" id="KW-0139">CF(1)</keyword>
<evidence type="ECO:0000313" key="12">
    <source>
        <dbReference type="Proteomes" id="UP000650511"/>
    </source>
</evidence>
<dbReference type="CDD" id="cd12152">
    <property type="entry name" value="F1-ATPase_delta"/>
    <property type="match status" value="1"/>
</dbReference>
<name>A0A8J3A8D1_9ACTN</name>
<keyword evidence="8" id="KW-1003">Cell membrane</keyword>
<comment type="subcellular location">
    <subcellularLocation>
        <location evidence="8">Cell membrane</location>
        <topology evidence="8">Peripheral membrane protein</topology>
    </subcellularLocation>
    <subcellularLocation>
        <location evidence="1">Endomembrane system</location>
        <topology evidence="1">Peripheral membrane protein</topology>
    </subcellularLocation>
</comment>
<accession>A0A8J3A8D1</accession>
<dbReference type="NCBIfam" id="TIGR01216">
    <property type="entry name" value="ATP_synt_epsi"/>
    <property type="match status" value="1"/>
</dbReference>
<dbReference type="GO" id="GO:0045259">
    <property type="term" value="C:proton-transporting ATP synthase complex"/>
    <property type="evidence" value="ECO:0007669"/>
    <property type="project" value="UniProtKB-KW"/>
</dbReference>
<gene>
    <name evidence="8 11" type="primary">atpC</name>
    <name evidence="11" type="ORF">GCM10011354_07090</name>
</gene>
<dbReference type="EMBL" id="BMHA01000002">
    <property type="protein sequence ID" value="GGI04045.1"/>
    <property type="molecule type" value="Genomic_DNA"/>
</dbReference>
<evidence type="ECO:0000313" key="11">
    <source>
        <dbReference type="EMBL" id="GGI04045.1"/>
    </source>
</evidence>
<dbReference type="InterPro" id="IPR001469">
    <property type="entry name" value="ATP_synth_F1_dsu/esu"/>
</dbReference>
<dbReference type="Pfam" id="PF02823">
    <property type="entry name" value="ATP-synt_DE_N"/>
    <property type="match status" value="1"/>
</dbReference>
<dbReference type="GO" id="GO:0005524">
    <property type="term" value="F:ATP binding"/>
    <property type="evidence" value="ECO:0007669"/>
    <property type="project" value="UniProtKB-UniRule"/>
</dbReference>
<protein>
    <recommendedName>
        <fullName evidence="8">ATP synthase epsilon chain</fullName>
    </recommendedName>
    <alternativeName>
        <fullName evidence="8">ATP synthase F1 sector epsilon subunit</fullName>
    </alternativeName>
    <alternativeName>
        <fullName evidence="8">F-ATPase epsilon subunit</fullName>
    </alternativeName>
</protein>
<proteinExistence type="inferred from homology"/>
<dbReference type="HAMAP" id="MF_00530">
    <property type="entry name" value="ATP_synth_epsil_bac"/>
    <property type="match status" value="1"/>
</dbReference>
<comment type="function">
    <text evidence="8">Produces ATP from ADP in the presence of a proton gradient across the membrane.</text>
</comment>
<evidence type="ECO:0000256" key="8">
    <source>
        <dbReference type="HAMAP-Rule" id="MF_00530"/>
    </source>
</evidence>
<dbReference type="PANTHER" id="PTHR13822:SF10">
    <property type="entry name" value="ATP SYNTHASE EPSILON CHAIN, CHLOROPLASTIC"/>
    <property type="match status" value="1"/>
</dbReference>
<keyword evidence="7 8" id="KW-0066">ATP synthesis</keyword>
<reference evidence="11" key="1">
    <citation type="journal article" date="2014" name="Int. J. Syst. Evol. Microbiol.">
        <title>Complete genome sequence of Corynebacterium casei LMG S-19264T (=DSM 44701T), isolated from a smear-ripened cheese.</title>
        <authorList>
            <consortium name="US DOE Joint Genome Institute (JGI-PGF)"/>
            <person name="Walter F."/>
            <person name="Albersmeier A."/>
            <person name="Kalinowski J."/>
            <person name="Ruckert C."/>
        </authorList>
    </citation>
    <scope>NUCLEOTIDE SEQUENCE</scope>
    <source>
        <strain evidence="11">CGMCC 1.14988</strain>
    </source>
</reference>
<dbReference type="PANTHER" id="PTHR13822">
    <property type="entry name" value="ATP SYNTHASE DELTA/EPSILON CHAIN"/>
    <property type="match status" value="1"/>
</dbReference>
<reference evidence="11" key="2">
    <citation type="submission" date="2020-09" db="EMBL/GenBank/DDBJ databases">
        <authorList>
            <person name="Sun Q."/>
            <person name="Zhou Y."/>
        </authorList>
    </citation>
    <scope>NUCLEOTIDE SEQUENCE</scope>
    <source>
        <strain evidence="11">CGMCC 1.14988</strain>
    </source>
</reference>
<dbReference type="SUPFAM" id="SSF51344">
    <property type="entry name" value="Epsilon subunit of F1F0-ATP synthase N-terminal domain"/>
    <property type="match status" value="1"/>
</dbReference>
<keyword evidence="12" id="KW-1185">Reference proteome</keyword>
<dbReference type="InterPro" id="IPR020546">
    <property type="entry name" value="ATP_synth_F1_dsu/esu_N"/>
</dbReference>
<dbReference type="GO" id="GO:0046933">
    <property type="term" value="F:proton-transporting ATP synthase activity, rotational mechanism"/>
    <property type="evidence" value="ECO:0007669"/>
    <property type="project" value="UniProtKB-UniRule"/>
</dbReference>
<dbReference type="GO" id="GO:0005886">
    <property type="term" value="C:plasma membrane"/>
    <property type="evidence" value="ECO:0007669"/>
    <property type="project" value="UniProtKB-SubCell"/>
</dbReference>
<dbReference type="InterPro" id="IPR036771">
    <property type="entry name" value="ATPsynth_dsu/esu_N"/>
</dbReference>
<keyword evidence="8" id="KW-0375">Hydrogen ion transport</keyword>
<dbReference type="Proteomes" id="UP000650511">
    <property type="component" value="Unassembled WGS sequence"/>
</dbReference>
<organism evidence="11 12">
    <name type="scientific">Egicoccus halophilus</name>
    <dbReference type="NCBI Taxonomy" id="1670830"/>
    <lineage>
        <taxon>Bacteria</taxon>
        <taxon>Bacillati</taxon>
        <taxon>Actinomycetota</taxon>
        <taxon>Nitriliruptoria</taxon>
        <taxon>Egicoccales</taxon>
        <taxon>Egicoccaceae</taxon>
        <taxon>Egicoccus</taxon>
    </lineage>
</organism>